<accession>A0A2P8FY97</accession>
<gene>
    <name evidence="1" type="ORF">CLV60_109192</name>
</gene>
<evidence type="ECO:0000313" key="2">
    <source>
        <dbReference type="Proteomes" id="UP000241964"/>
    </source>
</evidence>
<reference evidence="1 2" key="1">
    <citation type="submission" date="2018-03" db="EMBL/GenBank/DDBJ databases">
        <title>Genomic Encyclopedia of Archaeal and Bacterial Type Strains, Phase II (KMG-II): from individual species to whole genera.</title>
        <authorList>
            <person name="Goeker M."/>
        </authorList>
    </citation>
    <scope>NUCLEOTIDE SEQUENCE [LARGE SCALE GENOMIC DNA]</scope>
    <source>
        <strain evidence="1 2">DSM 29057</strain>
    </source>
</reference>
<evidence type="ECO:0000313" key="1">
    <source>
        <dbReference type="EMBL" id="PSL26700.1"/>
    </source>
</evidence>
<dbReference type="Proteomes" id="UP000241964">
    <property type="component" value="Unassembled WGS sequence"/>
</dbReference>
<dbReference type="AlphaFoldDB" id="A0A2P8FY97"/>
<dbReference type="EMBL" id="PYAS01000009">
    <property type="protein sequence ID" value="PSL26700.1"/>
    <property type="molecule type" value="Genomic_DNA"/>
</dbReference>
<keyword evidence="2" id="KW-1185">Reference proteome</keyword>
<proteinExistence type="predicted"/>
<comment type="caution">
    <text evidence="1">The sequence shown here is derived from an EMBL/GenBank/DDBJ whole genome shotgun (WGS) entry which is preliminary data.</text>
</comment>
<sequence>MSFKIEASEQFTKELKRLAKKYPSLKSDIG</sequence>
<name>A0A2P8FY97_9BACT</name>
<organism evidence="1 2">
    <name type="scientific">Dyadobacter jiangsuensis</name>
    <dbReference type="NCBI Taxonomy" id="1591085"/>
    <lineage>
        <taxon>Bacteria</taxon>
        <taxon>Pseudomonadati</taxon>
        <taxon>Bacteroidota</taxon>
        <taxon>Cytophagia</taxon>
        <taxon>Cytophagales</taxon>
        <taxon>Spirosomataceae</taxon>
        <taxon>Dyadobacter</taxon>
    </lineage>
</organism>
<protein>
    <submittedName>
        <fullName evidence="1">Uncharacterized protein</fullName>
    </submittedName>
</protein>